<protein>
    <submittedName>
        <fullName evidence="2">CHD9 neighbor</fullName>
    </submittedName>
</protein>
<reference evidence="2" key="2">
    <citation type="submission" date="2025-09" db="UniProtKB">
        <authorList>
            <consortium name="Ensembl"/>
        </authorList>
    </citation>
    <scope>IDENTIFICATION</scope>
</reference>
<keyword evidence="3" id="KW-1185">Reference proteome</keyword>
<dbReference type="Ensembl" id="ENSMMMT00000016558.1">
    <property type="protein sequence ID" value="ENSMMMP00000014522.1"/>
    <property type="gene ID" value="ENSMMMG00000012935.1"/>
</dbReference>
<name>A0A8C5ZGC3_MARMA</name>
<proteinExistence type="predicted"/>
<dbReference type="AlphaFoldDB" id="A0A8C5ZGC3"/>
<evidence type="ECO:0000313" key="3">
    <source>
        <dbReference type="Proteomes" id="UP000694407"/>
    </source>
</evidence>
<feature type="compositionally biased region" description="Basic and acidic residues" evidence="1">
    <location>
        <begin position="36"/>
        <end position="52"/>
    </location>
</feature>
<gene>
    <name evidence="2" type="primary">CHD9NB</name>
</gene>
<dbReference type="Proteomes" id="UP000694407">
    <property type="component" value="Unplaced"/>
</dbReference>
<feature type="region of interest" description="Disordered" evidence="1">
    <location>
        <begin position="1"/>
        <end position="52"/>
    </location>
</feature>
<organism evidence="2 3">
    <name type="scientific">Marmota marmota marmota</name>
    <name type="common">Alpine marmot</name>
    <dbReference type="NCBI Taxonomy" id="9994"/>
    <lineage>
        <taxon>Eukaryota</taxon>
        <taxon>Metazoa</taxon>
        <taxon>Chordata</taxon>
        <taxon>Craniata</taxon>
        <taxon>Vertebrata</taxon>
        <taxon>Euteleostomi</taxon>
        <taxon>Mammalia</taxon>
        <taxon>Eutheria</taxon>
        <taxon>Euarchontoglires</taxon>
        <taxon>Glires</taxon>
        <taxon>Rodentia</taxon>
        <taxon>Sciuromorpha</taxon>
        <taxon>Sciuridae</taxon>
        <taxon>Xerinae</taxon>
        <taxon>Marmotini</taxon>
        <taxon>Marmota</taxon>
    </lineage>
</organism>
<accession>A0A8C5ZGC3</accession>
<evidence type="ECO:0000313" key="2">
    <source>
        <dbReference type="Ensembl" id="ENSMMMP00000014522.1"/>
    </source>
</evidence>
<sequence>MGCHSSKGTEVAPEPQKSGEQSKGEEPSVEPGAEAEDAKVTPLEDGHPEPQS</sequence>
<evidence type="ECO:0000256" key="1">
    <source>
        <dbReference type="SAM" id="MobiDB-lite"/>
    </source>
</evidence>
<reference evidence="2" key="1">
    <citation type="submission" date="2025-08" db="UniProtKB">
        <authorList>
            <consortium name="Ensembl"/>
        </authorList>
    </citation>
    <scope>IDENTIFICATION</scope>
</reference>
<dbReference type="GeneTree" id="ENSGT00980000198839"/>